<dbReference type="Pfam" id="PF00691">
    <property type="entry name" value="OmpA"/>
    <property type="match status" value="1"/>
</dbReference>
<dbReference type="Proteomes" id="UP000546642">
    <property type="component" value="Unassembled WGS sequence"/>
</dbReference>
<dbReference type="InterPro" id="IPR036737">
    <property type="entry name" value="OmpA-like_sf"/>
</dbReference>
<feature type="region of interest" description="Disordered" evidence="2">
    <location>
        <begin position="345"/>
        <end position="417"/>
    </location>
</feature>
<evidence type="ECO:0000256" key="2">
    <source>
        <dbReference type="SAM" id="MobiDB-lite"/>
    </source>
</evidence>
<protein>
    <submittedName>
        <fullName evidence="4">Outer membrane protein OmpA-like peptidoglycan-associated protein</fullName>
    </submittedName>
</protein>
<dbReference type="CDD" id="cd07185">
    <property type="entry name" value="OmpA_C-like"/>
    <property type="match status" value="1"/>
</dbReference>
<dbReference type="RefSeq" id="WP_184073417.1">
    <property type="nucleotide sequence ID" value="NZ_JACHDS010000001.1"/>
</dbReference>
<evidence type="ECO:0000259" key="3">
    <source>
        <dbReference type="PROSITE" id="PS51123"/>
    </source>
</evidence>
<keyword evidence="5" id="KW-1185">Reference proteome</keyword>
<accession>A0A7X0D509</accession>
<feature type="compositionally biased region" description="Acidic residues" evidence="2">
    <location>
        <begin position="353"/>
        <end position="395"/>
    </location>
</feature>
<reference evidence="4 5" key="1">
    <citation type="submission" date="2020-08" db="EMBL/GenBank/DDBJ databases">
        <title>Sequencing the genomes of 1000 actinobacteria strains.</title>
        <authorList>
            <person name="Klenk H.-P."/>
        </authorList>
    </citation>
    <scope>NUCLEOTIDE SEQUENCE [LARGE SCALE GENOMIC DNA]</scope>
    <source>
        <strain evidence="4 5">DSM 46659</strain>
    </source>
</reference>
<dbReference type="Gene3D" id="3.30.1330.60">
    <property type="entry name" value="OmpA-like domain"/>
    <property type="match status" value="1"/>
</dbReference>
<sequence>MSIVTSGIMLLTGCSGGGGKEEPDDTPAAEEQTTVTAPDGPFVREGVLGGPAGFRARLEVKAIERRSDRTVVRFLTTPLESGEQTVRGAFGGKSSTPVGFRLLDPAGHRLYYPLVNGNGGGALGTELPTWVVGEVEYVMEAHFPRLPEDIEAITVITPGSTAEMTGIPVEDADEPEDVPSEDPPGYLDLSPGDEVELPVVSGPVKGKPEDRVKTLYSVVQSPKEERDHSGDRERITIPAGDLFIDDEAELKRGADPVLHGLVKEFHDRADPEKPIEITVHTAAGGDAGDNKKLSQSRAKAAKEFLEEGAGDDYEIKATGVGGAEPVADEGGLNVEEARARNHRLEVSFRIKEEEEEEEADQEADDEAPSGEDGGDSASEESDGDEANAEDGDKGEDEAKPVGPALAPFRAKDAEPVRTATGWTRDHDYEMDVLPFYRDGDFLVANMVIRNVSDPEDSAEDAEVSSPFSGEYEGSQFGEFSVIDPETQTVYRELRVGATRAHEKKGGVDFVEPPGDAFYPEPGWEGRVFFYVPAPPEGVTTITFDAGLFGEIKDVPIE</sequence>
<dbReference type="EMBL" id="JACHDS010000001">
    <property type="protein sequence ID" value="MBB6170644.1"/>
    <property type="molecule type" value="Genomic_DNA"/>
</dbReference>
<evidence type="ECO:0000256" key="1">
    <source>
        <dbReference type="PROSITE-ProRule" id="PRU00473"/>
    </source>
</evidence>
<name>A0A7X0D509_9ACTN</name>
<dbReference type="InterPro" id="IPR050330">
    <property type="entry name" value="Bact_OuterMem_StrucFunc"/>
</dbReference>
<dbReference type="AlphaFoldDB" id="A0A7X0D509"/>
<organism evidence="4 5">
    <name type="scientific">Nocardiopsis mwathae</name>
    <dbReference type="NCBI Taxonomy" id="1472723"/>
    <lineage>
        <taxon>Bacteria</taxon>
        <taxon>Bacillati</taxon>
        <taxon>Actinomycetota</taxon>
        <taxon>Actinomycetes</taxon>
        <taxon>Streptosporangiales</taxon>
        <taxon>Nocardiopsidaceae</taxon>
        <taxon>Nocardiopsis</taxon>
    </lineage>
</organism>
<dbReference type="PANTHER" id="PTHR30329:SF21">
    <property type="entry name" value="LIPOPROTEIN YIAD-RELATED"/>
    <property type="match status" value="1"/>
</dbReference>
<keyword evidence="1" id="KW-0472">Membrane</keyword>
<dbReference type="InterPro" id="IPR006665">
    <property type="entry name" value="OmpA-like"/>
</dbReference>
<dbReference type="GO" id="GO:0016020">
    <property type="term" value="C:membrane"/>
    <property type="evidence" value="ECO:0007669"/>
    <property type="project" value="UniProtKB-UniRule"/>
</dbReference>
<comment type="caution">
    <text evidence="4">The sequence shown here is derived from an EMBL/GenBank/DDBJ whole genome shotgun (WGS) entry which is preliminary data.</text>
</comment>
<dbReference type="PROSITE" id="PS51123">
    <property type="entry name" value="OMPA_2"/>
    <property type="match status" value="1"/>
</dbReference>
<feature type="domain" description="OmpA-like" evidence="3">
    <location>
        <begin position="230"/>
        <end position="352"/>
    </location>
</feature>
<proteinExistence type="predicted"/>
<dbReference type="SUPFAM" id="SSF103088">
    <property type="entry name" value="OmpA-like"/>
    <property type="match status" value="1"/>
</dbReference>
<evidence type="ECO:0000313" key="5">
    <source>
        <dbReference type="Proteomes" id="UP000546642"/>
    </source>
</evidence>
<feature type="region of interest" description="Disordered" evidence="2">
    <location>
        <begin position="12"/>
        <end position="41"/>
    </location>
</feature>
<evidence type="ECO:0000313" key="4">
    <source>
        <dbReference type="EMBL" id="MBB6170644.1"/>
    </source>
</evidence>
<gene>
    <name evidence="4" type="ORF">HNR23_000704</name>
</gene>
<dbReference type="PANTHER" id="PTHR30329">
    <property type="entry name" value="STATOR ELEMENT OF FLAGELLAR MOTOR COMPLEX"/>
    <property type="match status" value="1"/>
</dbReference>